<comment type="caution">
    <text evidence="2">The sequence shown here is derived from an EMBL/GenBank/DDBJ whole genome shotgun (WGS) entry which is preliminary data.</text>
</comment>
<protein>
    <submittedName>
        <fullName evidence="2">Phospholipid-transporting ATPase DNF2</fullName>
    </submittedName>
</protein>
<feature type="region of interest" description="Disordered" evidence="1">
    <location>
        <begin position="1"/>
        <end position="35"/>
    </location>
</feature>
<reference evidence="3" key="1">
    <citation type="journal article" date="2017" name="Genome Announc.">
        <title>Genome sequences of Cyberlindnera fabianii 65, Pichia kudriavzevii 129, and Saccharomyces cerevisiae 131 isolated from fermented masau fruits in Zimbabwe.</title>
        <authorList>
            <person name="van Rijswijck I.M.H."/>
            <person name="Derks M.F.L."/>
            <person name="Abee T."/>
            <person name="de Ridder D."/>
            <person name="Smid E.J."/>
        </authorList>
    </citation>
    <scope>NUCLEOTIDE SEQUENCE [LARGE SCALE GENOMIC DNA]</scope>
    <source>
        <strain evidence="3">65</strain>
    </source>
</reference>
<dbReference type="STRING" id="36022.A0A1V2L1Q4"/>
<gene>
    <name evidence="2" type="ORF">BON22_4334</name>
</gene>
<evidence type="ECO:0000313" key="3">
    <source>
        <dbReference type="Proteomes" id="UP000189513"/>
    </source>
</evidence>
<evidence type="ECO:0000313" key="2">
    <source>
        <dbReference type="EMBL" id="ONH65822.1"/>
    </source>
</evidence>
<dbReference type="Proteomes" id="UP000189513">
    <property type="component" value="Unassembled WGS sequence"/>
</dbReference>
<name>A0A1V2L1Q4_CYBFA</name>
<accession>A0A1V2L1Q4</accession>
<organism evidence="2 3">
    <name type="scientific">Cyberlindnera fabianii</name>
    <name type="common">Yeast</name>
    <name type="synonym">Hansenula fabianii</name>
    <dbReference type="NCBI Taxonomy" id="36022"/>
    <lineage>
        <taxon>Eukaryota</taxon>
        <taxon>Fungi</taxon>
        <taxon>Dikarya</taxon>
        <taxon>Ascomycota</taxon>
        <taxon>Saccharomycotina</taxon>
        <taxon>Saccharomycetes</taxon>
        <taxon>Phaffomycetales</taxon>
        <taxon>Phaffomycetaceae</taxon>
        <taxon>Cyberlindnera</taxon>
    </lineage>
</organism>
<proteinExistence type="predicted"/>
<feature type="compositionally biased region" description="Acidic residues" evidence="1">
    <location>
        <begin position="20"/>
        <end position="29"/>
    </location>
</feature>
<dbReference type="VEuPathDB" id="FungiDB:BON22_4334"/>
<sequence>MRIVSSNGTPRFEHASEFVDANDYDDEGSGVENYQPRTSLDRTRLSMMRERQLGNGRVSIENARKSLVLPLTTAEDLMSNKSREL</sequence>
<evidence type="ECO:0000256" key="1">
    <source>
        <dbReference type="SAM" id="MobiDB-lite"/>
    </source>
</evidence>
<dbReference type="EMBL" id="MPUK01000009">
    <property type="protein sequence ID" value="ONH65822.1"/>
    <property type="molecule type" value="Genomic_DNA"/>
</dbReference>
<keyword evidence="3" id="KW-1185">Reference proteome</keyword>
<dbReference type="AlphaFoldDB" id="A0A1V2L1Q4"/>